<dbReference type="SUPFAM" id="SSF143447">
    <property type="entry name" value="AMMECR1-like"/>
    <property type="match status" value="1"/>
</dbReference>
<dbReference type="InterPro" id="IPR027623">
    <property type="entry name" value="AmmeMemoSam_A"/>
</dbReference>
<dbReference type="Gene3D" id="3.30.1490.150">
    <property type="entry name" value="Hypothetical protein ph0010, domain 2"/>
    <property type="match status" value="1"/>
</dbReference>
<dbReference type="NCBIfam" id="TIGR00296">
    <property type="entry name" value="TIGR00296 family protein"/>
    <property type="match status" value="1"/>
</dbReference>
<dbReference type="Pfam" id="PF01871">
    <property type="entry name" value="AMMECR1"/>
    <property type="match status" value="1"/>
</dbReference>
<dbReference type="Gene3D" id="3.30.700.20">
    <property type="entry name" value="Hypothetical protein ph0010, domain 1"/>
    <property type="match status" value="1"/>
</dbReference>
<gene>
    <name evidence="2" type="ORF">DSLASN_43050</name>
</gene>
<evidence type="ECO:0000313" key="2">
    <source>
        <dbReference type="EMBL" id="BCS98673.1"/>
    </source>
</evidence>
<sequence length="193" mass="21320">MTPDTTLDRNQGMALVKLARKTLAEALHIPWGVAETNADLDDPFFDHQQATFVTLKRQGHLRGCIGTIMPVGTIRESITENTLSAAFKDPRFNPVDPGEFDEILIEVSILTQPEPLVFDSPATLLTSLRTGLDGVIIKKGGASATFLPQVWQQIPNPETFLCQLCLKAGLSKTAWQEPGLDVYTYQAQHFEEI</sequence>
<dbReference type="PANTHER" id="PTHR13016:SF0">
    <property type="entry name" value="AMME SYNDROME CANDIDATE GENE 1 PROTEIN"/>
    <property type="match status" value="1"/>
</dbReference>
<reference evidence="2 3" key="1">
    <citation type="submission" date="2021-02" db="EMBL/GenBank/DDBJ databases">
        <title>Complete genome of Desulfoluna sp. strain ASN36.</title>
        <authorList>
            <person name="Takahashi A."/>
            <person name="Kojima H."/>
            <person name="Fukui M."/>
        </authorList>
    </citation>
    <scope>NUCLEOTIDE SEQUENCE [LARGE SCALE GENOMIC DNA]</scope>
    <source>
        <strain evidence="2 3">ASN36</strain>
    </source>
</reference>
<dbReference type="InterPro" id="IPR002733">
    <property type="entry name" value="AMMECR1_domain"/>
</dbReference>
<dbReference type="InterPro" id="IPR036071">
    <property type="entry name" value="AMMECR1_dom_sf"/>
</dbReference>
<accession>A0ABN6F926</accession>
<feature type="domain" description="AMMECR1" evidence="1">
    <location>
        <begin position="10"/>
        <end position="193"/>
    </location>
</feature>
<proteinExistence type="predicted"/>
<dbReference type="InterPro" id="IPR023473">
    <property type="entry name" value="AMMECR1"/>
</dbReference>
<dbReference type="PROSITE" id="PS51112">
    <property type="entry name" value="AMMECR1"/>
    <property type="match status" value="1"/>
</dbReference>
<dbReference type="RefSeq" id="WP_236890058.1">
    <property type="nucleotide sequence ID" value="NZ_AP024488.1"/>
</dbReference>
<protein>
    <submittedName>
        <fullName evidence="2">TIGR00296 family protein</fullName>
    </submittedName>
</protein>
<keyword evidence="3" id="KW-1185">Reference proteome</keyword>
<organism evidence="2 3">
    <name type="scientific">Desulfoluna limicola</name>
    <dbReference type="NCBI Taxonomy" id="2810562"/>
    <lineage>
        <taxon>Bacteria</taxon>
        <taxon>Pseudomonadati</taxon>
        <taxon>Thermodesulfobacteriota</taxon>
        <taxon>Desulfobacteria</taxon>
        <taxon>Desulfobacterales</taxon>
        <taxon>Desulfolunaceae</taxon>
        <taxon>Desulfoluna</taxon>
    </lineage>
</organism>
<dbReference type="EMBL" id="AP024488">
    <property type="protein sequence ID" value="BCS98673.1"/>
    <property type="molecule type" value="Genomic_DNA"/>
</dbReference>
<dbReference type="Proteomes" id="UP001320148">
    <property type="component" value="Chromosome"/>
</dbReference>
<dbReference type="NCBIfam" id="TIGR04335">
    <property type="entry name" value="AmmeMemoSam_A"/>
    <property type="match status" value="1"/>
</dbReference>
<dbReference type="PANTHER" id="PTHR13016">
    <property type="entry name" value="AMMECR1 HOMOLOG"/>
    <property type="match status" value="1"/>
</dbReference>
<dbReference type="InterPro" id="IPR027485">
    <property type="entry name" value="AMMECR1_N"/>
</dbReference>
<name>A0ABN6F926_9BACT</name>
<evidence type="ECO:0000259" key="1">
    <source>
        <dbReference type="PROSITE" id="PS51112"/>
    </source>
</evidence>
<evidence type="ECO:0000313" key="3">
    <source>
        <dbReference type="Proteomes" id="UP001320148"/>
    </source>
</evidence>